<dbReference type="GO" id="GO:0016791">
    <property type="term" value="F:phosphatase activity"/>
    <property type="evidence" value="ECO:0007669"/>
    <property type="project" value="TreeGrafter"/>
</dbReference>
<dbReference type="InterPro" id="IPR036412">
    <property type="entry name" value="HAD-like_sf"/>
</dbReference>
<proteinExistence type="predicted"/>
<dbReference type="EMBL" id="JAACJL010000032">
    <property type="protein sequence ID" value="KAF4615958.1"/>
    <property type="molecule type" value="Genomic_DNA"/>
</dbReference>
<protein>
    <recommendedName>
        <fullName evidence="3">Haloacid dehalogenase-like hydrolase domain-containing protein 2</fullName>
    </recommendedName>
</protein>
<evidence type="ECO:0000313" key="2">
    <source>
        <dbReference type="Proteomes" id="UP000521872"/>
    </source>
</evidence>
<dbReference type="Pfam" id="PF13242">
    <property type="entry name" value="Hydrolase_like"/>
    <property type="match status" value="1"/>
</dbReference>
<keyword evidence="2" id="KW-1185">Reference proteome</keyword>
<dbReference type="Pfam" id="PF13344">
    <property type="entry name" value="Hydrolase_6"/>
    <property type="match status" value="1"/>
</dbReference>
<dbReference type="Proteomes" id="UP000521872">
    <property type="component" value="Unassembled WGS sequence"/>
</dbReference>
<dbReference type="SUPFAM" id="SSF56784">
    <property type="entry name" value="HAD-like"/>
    <property type="match status" value="1"/>
</dbReference>
<dbReference type="Gene3D" id="3.40.50.1000">
    <property type="entry name" value="HAD superfamily/HAD-like"/>
    <property type="match status" value="2"/>
</dbReference>
<sequence>MRPGPCLKSFKISFNIQVNKRSRDMSSSVNKLAKGRPRIAGLLIDVSGTLHVGKTTTPGAVDAFHKLQESSIPFRLCSNTSKESTTSLVSRLDQLGFKGLSEERDSEEGIAQAQEKRREEQKPRLVWTSIGAVSKLIEELGLKRPFLLLSDSARQEVLQGSTAQGDLQEGKTQYDSVVVGLAPSVFDHSHLNTAFRVLKRELPESAHPSNNSATPKQEIPLIATHKAKYIQTEDGLSLGPGPFVTALENASGITARVVGKPTKDFFEMVINDFTDGEMPTPDGKIVVIGDDVEADLGGGAVELGLWRVLVKTGKYRAGDESREGVIPPDEVFETFADFVESLVQG</sequence>
<evidence type="ECO:0008006" key="3">
    <source>
        <dbReference type="Google" id="ProtNLM"/>
    </source>
</evidence>
<gene>
    <name evidence="1" type="ORF">D9613_011253</name>
</gene>
<dbReference type="InterPro" id="IPR006357">
    <property type="entry name" value="HAD-SF_hydro_IIA"/>
</dbReference>
<comment type="caution">
    <text evidence="1">The sequence shown here is derived from an EMBL/GenBank/DDBJ whole genome shotgun (WGS) entry which is preliminary data.</text>
</comment>
<dbReference type="PANTHER" id="PTHR19288">
    <property type="entry name" value="4-NITROPHENYLPHOSPHATASE-RELATED"/>
    <property type="match status" value="1"/>
</dbReference>
<accession>A0A8H4VN19</accession>
<evidence type="ECO:0000313" key="1">
    <source>
        <dbReference type="EMBL" id="KAF4615958.1"/>
    </source>
</evidence>
<dbReference type="InterPro" id="IPR023214">
    <property type="entry name" value="HAD_sf"/>
</dbReference>
<organism evidence="1 2">
    <name type="scientific">Agrocybe pediades</name>
    <dbReference type="NCBI Taxonomy" id="84607"/>
    <lineage>
        <taxon>Eukaryota</taxon>
        <taxon>Fungi</taxon>
        <taxon>Dikarya</taxon>
        <taxon>Basidiomycota</taxon>
        <taxon>Agaricomycotina</taxon>
        <taxon>Agaricomycetes</taxon>
        <taxon>Agaricomycetidae</taxon>
        <taxon>Agaricales</taxon>
        <taxon>Agaricineae</taxon>
        <taxon>Strophariaceae</taxon>
        <taxon>Agrocybe</taxon>
    </lineage>
</organism>
<dbReference type="AlphaFoldDB" id="A0A8H4VN19"/>
<dbReference type="PANTHER" id="PTHR19288:SF46">
    <property type="entry name" value="HALOACID DEHALOGENASE-LIKE HYDROLASE DOMAIN-CONTAINING PROTEIN 2"/>
    <property type="match status" value="1"/>
</dbReference>
<reference evidence="1 2" key="1">
    <citation type="submission" date="2019-12" db="EMBL/GenBank/DDBJ databases">
        <authorList>
            <person name="Floudas D."/>
            <person name="Bentzer J."/>
            <person name="Ahren D."/>
            <person name="Johansson T."/>
            <person name="Persson P."/>
            <person name="Tunlid A."/>
        </authorList>
    </citation>
    <scope>NUCLEOTIDE SEQUENCE [LARGE SCALE GENOMIC DNA]</scope>
    <source>
        <strain evidence="1 2">CBS 102.39</strain>
    </source>
</reference>
<name>A0A8H4VN19_9AGAR</name>
<dbReference type="GO" id="GO:0005737">
    <property type="term" value="C:cytoplasm"/>
    <property type="evidence" value="ECO:0007669"/>
    <property type="project" value="TreeGrafter"/>
</dbReference>